<name>A0A375IR24_9BURK</name>
<dbReference type="AlphaFoldDB" id="A0A375IR24"/>
<proteinExistence type="predicted"/>
<dbReference type="Proteomes" id="UP000255505">
    <property type="component" value="Plasmid II"/>
</dbReference>
<evidence type="ECO:0000313" key="1">
    <source>
        <dbReference type="EMBL" id="SPK76561.1"/>
    </source>
</evidence>
<geneLocation type="plasmid" evidence="1">
    <name>II</name>
</geneLocation>
<reference evidence="1 2" key="1">
    <citation type="submission" date="2018-01" db="EMBL/GenBank/DDBJ databases">
        <authorList>
            <person name="Gaut B.S."/>
            <person name="Morton B.R."/>
            <person name="Clegg M.T."/>
            <person name="Duvall M.R."/>
        </authorList>
    </citation>
    <scope>NUCLEOTIDE SEQUENCE [LARGE SCALE GENOMIC DNA]</scope>
    <source>
        <strain evidence="1">Cupriavidus taiwanensis LMG 19425</strain>
        <plasmid evidence="2">Plasmid ii</plasmid>
    </source>
</reference>
<protein>
    <submittedName>
        <fullName evidence="1">Uncharacterized protein</fullName>
    </submittedName>
</protein>
<organism evidence="1 2">
    <name type="scientific">Cupriavidus taiwanensis</name>
    <dbReference type="NCBI Taxonomy" id="164546"/>
    <lineage>
        <taxon>Bacteria</taxon>
        <taxon>Pseudomonadati</taxon>
        <taxon>Pseudomonadota</taxon>
        <taxon>Betaproteobacteria</taxon>
        <taxon>Burkholderiales</taxon>
        <taxon>Burkholderiaceae</taxon>
        <taxon>Cupriavidus</taxon>
    </lineage>
</organism>
<dbReference type="EMBL" id="LT991977">
    <property type="protein sequence ID" value="SPK76561.1"/>
    <property type="molecule type" value="Genomic_DNA"/>
</dbReference>
<accession>A0A375IR24</accession>
<keyword evidence="1" id="KW-0614">Plasmid</keyword>
<gene>
    <name evidence="1" type="ORF">CT19425_MP80190</name>
</gene>
<evidence type="ECO:0000313" key="2">
    <source>
        <dbReference type="Proteomes" id="UP000255505"/>
    </source>
</evidence>
<sequence length="77" mass="7801">MAAGSTARPTSVGALTAGVPLSLPLSLSSPPHAASSDAATAALASAARVRREGKTLRRIAGFLELGNAPWWWADMSA</sequence>